<evidence type="ECO:0000313" key="3">
    <source>
        <dbReference type="EMBL" id="KAG2571395.1"/>
    </source>
</evidence>
<evidence type="ECO:0000256" key="2">
    <source>
        <dbReference type="SAM" id="SignalP"/>
    </source>
</evidence>
<name>A0A8T0QD73_PANVG</name>
<sequence length="96" mass="11263">MVKTAHLILLRAAVTGAVLAQRWRWWPKWRRRWFGIALAGLDMDDGDGAGGGWWGWRVSRWSGSMRARARSGRRSGSWRRGFRRRRCPSGGLWRRR</sequence>
<feature type="signal peptide" evidence="2">
    <location>
        <begin position="1"/>
        <end position="20"/>
    </location>
</feature>
<gene>
    <name evidence="3" type="ORF">PVAP13_7KG011100</name>
</gene>
<evidence type="ECO:0000256" key="1">
    <source>
        <dbReference type="SAM" id="MobiDB-lite"/>
    </source>
</evidence>
<dbReference type="AlphaFoldDB" id="A0A8T0QD73"/>
<comment type="caution">
    <text evidence="3">The sequence shown here is derived from an EMBL/GenBank/DDBJ whole genome shotgun (WGS) entry which is preliminary data.</text>
</comment>
<keyword evidence="4" id="KW-1185">Reference proteome</keyword>
<accession>A0A8T0QD73</accession>
<protein>
    <recommendedName>
        <fullName evidence="5">Secreted protein</fullName>
    </recommendedName>
</protein>
<feature type="chain" id="PRO_5035865074" description="Secreted protein" evidence="2">
    <location>
        <begin position="21"/>
        <end position="96"/>
    </location>
</feature>
<evidence type="ECO:0008006" key="5">
    <source>
        <dbReference type="Google" id="ProtNLM"/>
    </source>
</evidence>
<evidence type="ECO:0000313" key="4">
    <source>
        <dbReference type="Proteomes" id="UP000823388"/>
    </source>
</evidence>
<keyword evidence="2" id="KW-0732">Signal</keyword>
<dbReference type="Proteomes" id="UP000823388">
    <property type="component" value="Chromosome 7K"/>
</dbReference>
<feature type="region of interest" description="Disordered" evidence="1">
    <location>
        <begin position="70"/>
        <end position="96"/>
    </location>
</feature>
<organism evidence="3 4">
    <name type="scientific">Panicum virgatum</name>
    <name type="common">Blackwell switchgrass</name>
    <dbReference type="NCBI Taxonomy" id="38727"/>
    <lineage>
        <taxon>Eukaryota</taxon>
        <taxon>Viridiplantae</taxon>
        <taxon>Streptophyta</taxon>
        <taxon>Embryophyta</taxon>
        <taxon>Tracheophyta</taxon>
        <taxon>Spermatophyta</taxon>
        <taxon>Magnoliopsida</taxon>
        <taxon>Liliopsida</taxon>
        <taxon>Poales</taxon>
        <taxon>Poaceae</taxon>
        <taxon>PACMAD clade</taxon>
        <taxon>Panicoideae</taxon>
        <taxon>Panicodae</taxon>
        <taxon>Paniceae</taxon>
        <taxon>Panicinae</taxon>
        <taxon>Panicum</taxon>
        <taxon>Panicum sect. Hiantes</taxon>
    </lineage>
</organism>
<proteinExistence type="predicted"/>
<dbReference type="EMBL" id="CM029049">
    <property type="protein sequence ID" value="KAG2571395.1"/>
    <property type="molecule type" value="Genomic_DNA"/>
</dbReference>
<reference evidence="3" key="1">
    <citation type="submission" date="2020-05" db="EMBL/GenBank/DDBJ databases">
        <title>WGS assembly of Panicum virgatum.</title>
        <authorList>
            <person name="Lovell J.T."/>
            <person name="Jenkins J."/>
            <person name="Shu S."/>
            <person name="Juenger T.E."/>
            <person name="Schmutz J."/>
        </authorList>
    </citation>
    <scope>NUCLEOTIDE SEQUENCE</scope>
    <source>
        <strain evidence="3">AP13</strain>
    </source>
</reference>